<proteinExistence type="predicted"/>
<evidence type="ECO:0000256" key="1">
    <source>
        <dbReference type="SAM" id="SignalP"/>
    </source>
</evidence>
<sequence length="68" mass="7394">MFFSQNGMHLLSLLLLLLSVVLNTGAKLQSPSPYSSIVELCAFVGGEEIQKSRPICNICCCIFSGKSR</sequence>
<dbReference type="AlphaFoldDB" id="A0A2M4D423"/>
<name>A0A2M4D423_ANODA</name>
<protein>
    <submittedName>
        <fullName evidence="2">Putative secreted protein</fullName>
    </submittedName>
</protein>
<evidence type="ECO:0000313" key="2">
    <source>
        <dbReference type="EMBL" id="MBW71838.1"/>
    </source>
</evidence>
<reference evidence="2" key="1">
    <citation type="submission" date="2018-01" db="EMBL/GenBank/DDBJ databases">
        <title>An insight into the sialome of Amazonian anophelines.</title>
        <authorList>
            <person name="Ribeiro J.M."/>
            <person name="Scarpassa V."/>
            <person name="Calvo E."/>
        </authorList>
    </citation>
    <scope>NUCLEOTIDE SEQUENCE</scope>
</reference>
<feature type="signal peptide" evidence="1">
    <location>
        <begin position="1"/>
        <end position="26"/>
    </location>
</feature>
<feature type="chain" id="PRO_5014746903" evidence="1">
    <location>
        <begin position="27"/>
        <end position="68"/>
    </location>
</feature>
<keyword evidence="1" id="KW-0732">Signal</keyword>
<organism evidence="2">
    <name type="scientific">Anopheles darlingi</name>
    <name type="common">Mosquito</name>
    <dbReference type="NCBI Taxonomy" id="43151"/>
    <lineage>
        <taxon>Eukaryota</taxon>
        <taxon>Metazoa</taxon>
        <taxon>Ecdysozoa</taxon>
        <taxon>Arthropoda</taxon>
        <taxon>Hexapoda</taxon>
        <taxon>Insecta</taxon>
        <taxon>Pterygota</taxon>
        <taxon>Neoptera</taxon>
        <taxon>Endopterygota</taxon>
        <taxon>Diptera</taxon>
        <taxon>Nematocera</taxon>
        <taxon>Culicoidea</taxon>
        <taxon>Culicidae</taxon>
        <taxon>Anophelinae</taxon>
        <taxon>Anopheles</taxon>
    </lineage>
</organism>
<accession>A0A2M4D423</accession>
<dbReference type="EMBL" id="GGFL01007660">
    <property type="protein sequence ID" value="MBW71838.1"/>
    <property type="molecule type" value="Transcribed_RNA"/>
</dbReference>